<dbReference type="Proteomes" id="UP000598971">
    <property type="component" value="Unassembled WGS sequence"/>
</dbReference>
<keyword evidence="1" id="KW-0472">Membrane</keyword>
<name>A0A8J8JSG1_9BACT</name>
<keyword evidence="1" id="KW-1133">Transmembrane helix</keyword>
<comment type="caution">
    <text evidence="2">The sequence shown here is derived from an EMBL/GenBank/DDBJ whole genome shotgun (WGS) entry which is preliminary data.</text>
</comment>
<keyword evidence="1" id="KW-0812">Transmembrane</keyword>
<dbReference type="AlphaFoldDB" id="A0A8J8JSG1"/>
<evidence type="ECO:0000313" key="3">
    <source>
        <dbReference type="Proteomes" id="UP000598971"/>
    </source>
</evidence>
<keyword evidence="3" id="KW-1185">Reference proteome</keyword>
<evidence type="ECO:0000313" key="2">
    <source>
        <dbReference type="EMBL" id="NNV56942.1"/>
    </source>
</evidence>
<organism evidence="2 3">
    <name type="scientific">Limnovirga soli</name>
    <dbReference type="NCBI Taxonomy" id="2656915"/>
    <lineage>
        <taxon>Bacteria</taxon>
        <taxon>Pseudomonadati</taxon>
        <taxon>Bacteroidota</taxon>
        <taxon>Chitinophagia</taxon>
        <taxon>Chitinophagales</taxon>
        <taxon>Chitinophagaceae</taxon>
        <taxon>Limnovirga</taxon>
    </lineage>
</organism>
<feature type="transmembrane region" description="Helical" evidence="1">
    <location>
        <begin position="35"/>
        <end position="60"/>
    </location>
</feature>
<sequence length="166" mass="19103">MILSTWQIWVIAILLPIILLLSIPKKIKDSENFTWLGIVILLLPICLAVYCSWFCPNVYYITSCSEYSKKILLLPKSINQTKLSLGNKCYIVNHTDKSILLNTKLYLKETESNNLNTNKAFTIQPQSVFEYEENSIDFIFEEFPISVTAKSRDEAKLRSQITCNTP</sequence>
<accession>A0A8J8JSG1</accession>
<proteinExistence type="predicted"/>
<feature type="transmembrane region" description="Helical" evidence="1">
    <location>
        <begin position="6"/>
        <end position="23"/>
    </location>
</feature>
<gene>
    <name evidence="2" type="ORF">GD597_15830</name>
</gene>
<reference evidence="2" key="1">
    <citation type="submission" date="2019-10" db="EMBL/GenBank/DDBJ databases">
        <title>Draft genome sequence of Panacibacter sp. KCS-6.</title>
        <authorList>
            <person name="Yim K.J."/>
        </authorList>
    </citation>
    <scope>NUCLEOTIDE SEQUENCE</scope>
    <source>
        <strain evidence="2">KCS-6</strain>
    </source>
</reference>
<dbReference type="EMBL" id="WHPF01000011">
    <property type="protein sequence ID" value="NNV56942.1"/>
    <property type="molecule type" value="Genomic_DNA"/>
</dbReference>
<dbReference type="RefSeq" id="WP_171608878.1">
    <property type="nucleotide sequence ID" value="NZ_WHPF01000011.1"/>
</dbReference>
<protein>
    <submittedName>
        <fullName evidence="2">Uncharacterized protein</fullName>
    </submittedName>
</protein>
<evidence type="ECO:0000256" key="1">
    <source>
        <dbReference type="SAM" id="Phobius"/>
    </source>
</evidence>